<evidence type="ECO:0000313" key="5">
    <source>
        <dbReference type="EMBL" id="UMM19577.1"/>
    </source>
</evidence>
<feature type="region of interest" description="Disordered" evidence="3">
    <location>
        <begin position="115"/>
        <end position="200"/>
    </location>
</feature>
<dbReference type="FunFam" id="1.10.20.10:FF:000122">
    <property type="entry name" value="CCAAT-HAP5 transcription factor"/>
    <property type="match status" value="1"/>
</dbReference>
<protein>
    <recommendedName>
        <fullName evidence="4">Transcription factor CBF/NF-Y/archaeal histone domain-containing protein</fullName>
    </recommendedName>
</protein>
<dbReference type="Gene3D" id="1.10.20.10">
    <property type="entry name" value="Histone, subunit A"/>
    <property type="match status" value="1"/>
</dbReference>
<comment type="subcellular location">
    <subcellularLocation>
        <location evidence="1">Nucleus</location>
    </subcellularLocation>
</comment>
<proteinExistence type="predicted"/>
<keyword evidence="2" id="KW-0539">Nucleus</keyword>
<dbReference type="CDD" id="cd22929">
    <property type="entry name" value="HFD_POLE4-like"/>
    <property type="match status" value="1"/>
</dbReference>
<dbReference type="InterPro" id="IPR050568">
    <property type="entry name" value="Transcr_DNA_Rep_Reg"/>
</dbReference>
<evidence type="ECO:0000256" key="2">
    <source>
        <dbReference type="ARBA" id="ARBA00023242"/>
    </source>
</evidence>
<dbReference type="EMBL" id="CP092621">
    <property type="protein sequence ID" value="UMM19577.1"/>
    <property type="molecule type" value="Genomic_DNA"/>
</dbReference>
<evidence type="ECO:0000259" key="4">
    <source>
        <dbReference type="Pfam" id="PF00808"/>
    </source>
</evidence>
<gene>
    <name evidence="5" type="ORF">L5515_015113</name>
</gene>
<dbReference type="SUPFAM" id="SSF47113">
    <property type="entry name" value="Histone-fold"/>
    <property type="match status" value="1"/>
</dbReference>
<keyword evidence="6" id="KW-1185">Reference proteome</keyword>
<dbReference type="GO" id="GO:0046982">
    <property type="term" value="F:protein heterodimerization activity"/>
    <property type="evidence" value="ECO:0007669"/>
    <property type="project" value="InterPro"/>
</dbReference>
<dbReference type="Proteomes" id="UP000829354">
    <property type="component" value="Chromosome II"/>
</dbReference>
<dbReference type="PANTHER" id="PTHR10252:SF79">
    <property type="entry name" value="DNA POLYMERASE EPSILON SUBUNIT 4"/>
    <property type="match status" value="1"/>
</dbReference>
<organism evidence="5 6">
    <name type="scientific">Caenorhabditis briggsae</name>
    <dbReference type="NCBI Taxonomy" id="6238"/>
    <lineage>
        <taxon>Eukaryota</taxon>
        <taxon>Metazoa</taxon>
        <taxon>Ecdysozoa</taxon>
        <taxon>Nematoda</taxon>
        <taxon>Chromadorea</taxon>
        <taxon>Rhabditida</taxon>
        <taxon>Rhabditina</taxon>
        <taxon>Rhabditomorpha</taxon>
        <taxon>Rhabditoidea</taxon>
        <taxon>Rhabditidae</taxon>
        <taxon>Peloderinae</taxon>
        <taxon>Caenorhabditis</taxon>
    </lineage>
</organism>
<dbReference type="Pfam" id="PF00808">
    <property type="entry name" value="CBFD_NFYB_HMF"/>
    <property type="match status" value="1"/>
</dbReference>
<reference evidence="5 6" key="1">
    <citation type="submission" date="2022-04" db="EMBL/GenBank/DDBJ databases">
        <title>Chromosome-level reference genomes for two strains of Caenorhabditis briggsae: an improved platform for comparative genomics.</title>
        <authorList>
            <person name="Stevens L."/>
            <person name="Andersen E."/>
        </authorList>
    </citation>
    <scope>NUCLEOTIDE SEQUENCE [LARGE SCALE GENOMIC DNA]</scope>
    <source>
        <strain evidence="5">VX34</strain>
        <tissue evidence="5">Whole-organism</tissue>
    </source>
</reference>
<sequence length="200" mass="23023">MAWRKKSKKNVPIVPISEEEVNAIEEKVQDLVKTQLPLGRVKKIVRLNPDVEMLNAEALQMMTKSAELFIKELSNAANQNALTEKRKTIQPKDIDKAIKKMWEFAFLEDALDGWPKMQPKKRKPNSSQDETVAEETIVEEEEHEEEHDEEHDDDAVVEALDDVAEEEVEEDELPETVPDEIVENDDQPPLTMKDSFAEQF</sequence>
<dbReference type="InterPro" id="IPR003958">
    <property type="entry name" value="CBFA_NFYB_domain"/>
</dbReference>
<evidence type="ECO:0000256" key="1">
    <source>
        <dbReference type="ARBA" id="ARBA00004123"/>
    </source>
</evidence>
<evidence type="ECO:0000313" key="6">
    <source>
        <dbReference type="Proteomes" id="UP000829354"/>
    </source>
</evidence>
<accession>A0AAE9EAZ8</accession>
<name>A0AAE9EAZ8_CAEBR</name>
<dbReference type="PANTHER" id="PTHR10252">
    <property type="entry name" value="HISTONE-LIKE TRANSCRIPTION FACTOR CCAAT-RELATED"/>
    <property type="match status" value="1"/>
</dbReference>
<dbReference type="InterPro" id="IPR009072">
    <property type="entry name" value="Histone-fold"/>
</dbReference>
<dbReference type="AlphaFoldDB" id="A0AAE9EAZ8"/>
<feature type="domain" description="Transcription factor CBF/NF-Y/archaeal histone" evidence="4">
    <location>
        <begin position="35"/>
        <end position="98"/>
    </location>
</feature>
<evidence type="ECO:0000256" key="3">
    <source>
        <dbReference type="SAM" id="MobiDB-lite"/>
    </source>
</evidence>
<feature type="compositionally biased region" description="Acidic residues" evidence="3">
    <location>
        <begin position="131"/>
        <end position="186"/>
    </location>
</feature>
<dbReference type="GO" id="GO:0005634">
    <property type="term" value="C:nucleus"/>
    <property type="evidence" value="ECO:0007669"/>
    <property type="project" value="UniProtKB-SubCell"/>
</dbReference>